<dbReference type="EMBL" id="BJMD01000006">
    <property type="protein sequence ID" value="GEB18359.1"/>
    <property type="molecule type" value="Genomic_DNA"/>
</dbReference>
<protein>
    <submittedName>
        <fullName evidence="1">Uncharacterized protein</fullName>
    </submittedName>
</protein>
<proteinExistence type="predicted"/>
<gene>
    <name evidence="1" type="ORF">AAU01_11140</name>
</gene>
<evidence type="ECO:0000313" key="1">
    <source>
        <dbReference type="EMBL" id="GEB18359.1"/>
    </source>
</evidence>
<evidence type="ECO:0000313" key="2">
    <source>
        <dbReference type="Proteomes" id="UP000317715"/>
    </source>
</evidence>
<dbReference type="AlphaFoldDB" id="A0A4Y3NI08"/>
<organism evidence="1 2">
    <name type="scientific">Paenarthrobacter aurescens</name>
    <name type="common">Arthrobacter aurescens</name>
    <dbReference type="NCBI Taxonomy" id="43663"/>
    <lineage>
        <taxon>Bacteria</taxon>
        <taxon>Bacillati</taxon>
        <taxon>Actinomycetota</taxon>
        <taxon>Actinomycetes</taxon>
        <taxon>Micrococcales</taxon>
        <taxon>Micrococcaceae</taxon>
        <taxon>Paenarthrobacter</taxon>
    </lineage>
</organism>
<name>A0A4Y3NI08_PAEAU</name>
<dbReference type="Proteomes" id="UP000317715">
    <property type="component" value="Unassembled WGS sequence"/>
</dbReference>
<comment type="caution">
    <text evidence="1">The sequence shown here is derived from an EMBL/GenBank/DDBJ whole genome shotgun (WGS) entry which is preliminary data.</text>
</comment>
<reference evidence="1 2" key="1">
    <citation type="submission" date="2019-06" db="EMBL/GenBank/DDBJ databases">
        <title>Whole genome shotgun sequence of Paenarthrobacter aurescens NBRC 12136.</title>
        <authorList>
            <person name="Hosoyama A."/>
            <person name="Uohara A."/>
            <person name="Ohji S."/>
            <person name="Ichikawa N."/>
        </authorList>
    </citation>
    <scope>NUCLEOTIDE SEQUENCE [LARGE SCALE GENOMIC DNA]</scope>
    <source>
        <strain evidence="1 2">NBRC 12136</strain>
    </source>
</reference>
<sequence length="58" mass="6570">MRRTGSIELVFIFHIRPCAAAQRHMGWLADKLRGGAPAHETKGQLLTGFTLTFRDWSD</sequence>
<accession>A0A4Y3NI08</accession>
<keyword evidence="2" id="KW-1185">Reference proteome</keyword>